<proteinExistence type="predicted"/>
<name>A0A816LSE6_9BILA</name>
<reference evidence="1" key="1">
    <citation type="submission" date="2021-02" db="EMBL/GenBank/DDBJ databases">
        <authorList>
            <person name="Nowell W R."/>
        </authorList>
    </citation>
    <scope>NUCLEOTIDE SEQUENCE</scope>
</reference>
<organism evidence="1 3">
    <name type="scientific">Rotaria magnacalcarata</name>
    <dbReference type="NCBI Taxonomy" id="392030"/>
    <lineage>
        <taxon>Eukaryota</taxon>
        <taxon>Metazoa</taxon>
        <taxon>Spiralia</taxon>
        <taxon>Gnathifera</taxon>
        <taxon>Rotifera</taxon>
        <taxon>Eurotatoria</taxon>
        <taxon>Bdelloidea</taxon>
        <taxon>Philodinida</taxon>
        <taxon>Philodinidae</taxon>
        <taxon>Rotaria</taxon>
    </lineage>
</organism>
<protein>
    <submittedName>
        <fullName evidence="1">Uncharacterized protein</fullName>
    </submittedName>
</protein>
<dbReference type="EMBL" id="CAJNRE010000974">
    <property type="protein sequence ID" value="CAF1934227.1"/>
    <property type="molecule type" value="Genomic_DNA"/>
</dbReference>
<sequence length="73" mass="8160">MLTRRTTFLSASILGSVTTITIKLYQGTEELTEMKQSADGFIKHYRISKQLANKLTQELEAFLECIQAGMSSS</sequence>
<accession>A0A816LSE6</accession>
<evidence type="ECO:0000313" key="3">
    <source>
        <dbReference type="Proteomes" id="UP000663824"/>
    </source>
</evidence>
<dbReference type="EMBL" id="CAJOBI010004306">
    <property type="protein sequence ID" value="CAF3997633.1"/>
    <property type="molecule type" value="Genomic_DNA"/>
</dbReference>
<evidence type="ECO:0000313" key="2">
    <source>
        <dbReference type="EMBL" id="CAF3997633.1"/>
    </source>
</evidence>
<dbReference type="AlphaFoldDB" id="A0A816LSE6"/>
<gene>
    <name evidence="1" type="ORF">MBJ925_LOCUS4753</name>
    <name evidence="2" type="ORF">SMN809_LOCUS11752</name>
</gene>
<dbReference type="Proteomes" id="UP000676336">
    <property type="component" value="Unassembled WGS sequence"/>
</dbReference>
<comment type="caution">
    <text evidence="1">The sequence shown here is derived from an EMBL/GenBank/DDBJ whole genome shotgun (WGS) entry which is preliminary data.</text>
</comment>
<evidence type="ECO:0000313" key="1">
    <source>
        <dbReference type="EMBL" id="CAF1934227.1"/>
    </source>
</evidence>
<dbReference type="Proteomes" id="UP000663824">
    <property type="component" value="Unassembled WGS sequence"/>
</dbReference>